<evidence type="ECO:0000256" key="7">
    <source>
        <dbReference type="SAM" id="Phobius"/>
    </source>
</evidence>
<organism evidence="9 10">
    <name type="scientific">Streptantibioticus rubrisoli</name>
    <dbReference type="NCBI Taxonomy" id="1387313"/>
    <lineage>
        <taxon>Bacteria</taxon>
        <taxon>Bacillati</taxon>
        <taxon>Actinomycetota</taxon>
        <taxon>Actinomycetes</taxon>
        <taxon>Kitasatosporales</taxon>
        <taxon>Streptomycetaceae</taxon>
        <taxon>Streptantibioticus</taxon>
    </lineage>
</organism>
<dbReference type="InterPro" id="IPR003838">
    <property type="entry name" value="ABC3_permease_C"/>
</dbReference>
<dbReference type="EMBL" id="JANFNH010000009">
    <property type="protein sequence ID" value="MCQ4042770.1"/>
    <property type="molecule type" value="Genomic_DNA"/>
</dbReference>
<comment type="caution">
    <text evidence="9">The sequence shown here is derived from an EMBL/GenBank/DDBJ whole genome shotgun (WGS) entry which is preliminary data.</text>
</comment>
<keyword evidence="4 7" id="KW-1133">Transmembrane helix</keyword>
<evidence type="ECO:0000256" key="1">
    <source>
        <dbReference type="ARBA" id="ARBA00004651"/>
    </source>
</evidence>
<dbReference type="RefSeq" id="WP_255927261.1">
    <property type="nucleotide sequence ID" value="NZ_JANFNH010000009.1"/>
</dbReference>
<evidence type="ECO:0000256" key="5">
    <source>
        <dbReference type="ARBA" id="ARBA00023136"/>
    </source>
</evidence>
<proteinExistence type="inferred from homology"/>
<keyword evidence="2" id="KW-1003">Cell membrane</keyword>
<evidence type="ECO:0000313" key="9">
    <source>
        <dbReference type="EMBL" id="MCQ4042770.1"/>
    </source>
</evidence>
<name>A0ABT1PBL3_9ACTN</name>
<dbReference type="PANTHER" id="PTHR30572:SF4">
    <property type="entry name" value="ABC TRANSPORTER PERMEASE YTRF"/>
    <property type="match status" value="1"/>
</dbReference>
<accession>A0ABT1PBL3</accession>
<evidence type="ECO:0000256" key="4">
    <source>
        <dbReference type="ARBA" id="ARBA00022989"/>
    </source>
</evidence>
<reference evidence="9 10" key="1">
    <citation type="submission" date="2022-06" db="EMBL/GenBank/DDBJ databases">
        <title>Draft genome sequence of type strain Streptomyces rubrisoli DSM 42083.</title>
        <authorList>
            <person name="Duangmal K."/>
            <person name="Klaysubun C."/>
        </authorList>
    </citation>
    <scope>NUCLEOTIDE SEQUENCE [LARGE SCALE GENOMIC DNA]</scope>
    <source>
        <strain evidence="9 10">DSM 42083</strain>
    </source>
</reference>
<keyword evidence="3 7" id="KW-0812">Transmembrane</keyword>
<feature type="transmembrane region" description="Helical" evidence="7">
    <location>
        <begin position="46"/>
        <end position="69"/>
    </location>
</feature>
<feature type="domain" description="ABC3 transporter permease C-terminal" evidence="8">
    <location>
        <begin position="2"/>
        <end position="109"/>
    </location>
</feature>
<keyword evidence="5 7" id="KW-0472">Membrane</keyword>
<evidence type="ECO:0000256" key="6">
    <source>
        <dbReference type="ARBA" id="ARBA00038076"/>
    </source>
</evidence>
<evidence type="ECO:0000256" key="3">
    <source>
        <dbReference type="ARBA" id="ARBA00022692"/>
    </source>
</evidence>
<protein>
    <submittedName>
        <fullName evidence="9">FtsX-like permease family protein</fullName>
    </submittedName>
</protein>
<evidence type="ECO:0000313" key="10">
    <source>
        <dbReference type="Proteomes" id="UP001206206"/>
    </source>
</evidence>
<evidence type="ECO:0000259" key="8">
    <source>
        <dbReference type="Pfam" id="PF02687"/>
    </source>
</evidence>
<dbReference type="PANTHER" id="PTHR30572">
    <property type="entry name" value="MEMBRANE COMPONENT OF TRANSPORTER-RELATED"/>
    <property type="match status" value="1"/>
</dbReference>
<dbReference type="Pfam" id="PF02687">
    <property type="entry name" value="FtsX"/>
    <property type="match status" value="1"/>
</dbReference>
<dbReference type="InterPro" id="IPR050250">
    <property type="entry name" value="Macrolide_Exporter_MacB"/>
</dbReference>
<feature type="transmembrane region" description="Helical" evidence="7">
    <location>
        <begin position="76"/>
        <end position="102"/>
    </location>
</feature>
<sequence length="119" mass="12744">MSLIIAALGVVNTLALSVFERRGEIGMLRAIGLERTRVKSMIRLEAVVISLFDAVNGVALGVFIAWAIAQTGNRPLVLVLSWTRITNILALAAVVGVLAAVWPARLATRLVVLEAIKTE</sequence>
<keyword evidence="10" id="KW-1185">Reference proteome</keyword>
<comment type="subcellular location">
    <subcellularLocation>
        <location evidence="1">Cell membrane</location>
        <topology evidence="1">Multi-pass membrane protein</topology>
    </subcellularLocation>
</comment>
<dbReference type="Proteomes" id="UP001206206">
    <property type="component" value="Unassembled WGS sequence"/>
</dbReference>
<evidence type="ECO:0000256" key="2">
    <source>
        <dbReference type="ARBA" id="ARBA00022475"/>
    </source>
</evidence>
<gene>
    <name evidence="9" type="ORF">NON19_12215</name>
</gene>
<comment type="similarity">
    <text evidence="6">Belongs to the ABC-4 integral membrane protein family.</text>
</comment>